<feature type="region of interest" description="Disordered" evidence="1">
    <location>
        <begin position="1"/>
        <end position="43"/>
    </location>
</feature>
<accession>A0A2P2FV57</accession>
<keyword evidence="3" id="KW-1185">Reference proteome</keyword>
<gene>
    <name evidence="2" type="ORF">BB31_13785</name>
</gene>
<reference evidence="2 3" key="1">
    <citation type="journal article" date="2014" name="Genome Announc.">
        <title>Draft Genome Sequence of Amycolatopsis lurida NRRL 2430, Producer of the Glycopeptide Family Antibiotic Ristocetin.</title>
        <authorList>
            <person name="Kwun M.J."/>
            <person name="Hong H.J."/>
        </authorList>
    </citation>
    <scope>NUCLEOTIDE SEQUENCE [LARGE SCALE GENOMIC DNA]</scope>
    <source>
        <strain evidence="2 3">NRRL 2430</strain>
    </source>
</reference>
<dbReference type="Proteomes" id="UP000256220">
    <property type="component" value="Unassembled WGS sequence"/>
</dbReference>
<evidence type="ECO:0000313" key="3">
    <source>
        <dbReference type="Proteomes" id="UP000256220"/>
    </source>
</evidence>
<organism evidence="2 3">
    <name type="scientific">Amycolatopsis lurida NRRL 2430</name>
    <dbReference type="NCBI Taxonomy" id="1460371"/>
    <lineage>
        <taxon>Bacteria</taxon>
        <taxon>Bacillati</taxon>
        <taxon>Actinomycetota</taxon>
        <taxon>Actinomycetes</taxon>
        <taxon>Pseudonocardiales</taxon>
        <taxon>Pseudonocardiaceae</taxon>
        <taxon>Amycolatopsis</taxon>
    </lineage>
</organism>
<comment type="caution">
    <text evidence="2">The sequence shown here is derived from an EMBL/GenBank/DDBJ whole genome shotgun (WGS) entry which is preliminary data.</text>
</comment>
<evidence type="ECO:0000313" key="2">
    <source>
        <dbReference type="EMBL" id="KFU80628.1"/>
    </source>
</evidence>
<dbReference type="EMBL" id="JFBM01000010">
    <property type="protein sequence ID" value="KFU80628.1"/>
    <property type="molecule type" value="Genomic_DNA"/>
</dbReference>
<protein>
    <submittedName>
        <fullName evidence="2">Uncharacterized protein</fullName>
    </submittedName>
</protein>
<sequence length="84" mass="9042">MTPTGAMSVSVLKNGMSDRRTKMKLSPKTTNPAALPHARRPTSLAAGVPRRLSRRVNPAAGRLRNAMRQAYRWISPLTGSGNSG</sequence>
<dbReference type="AlphaFoldDB" id="A0A2P2FV57"/>
<name>A0A2P2FV57_AMYLU</name>
<proteinExistence type="predicted"/>
<evidence type="ECO:0000256" key="1">
    <source>
        <dbReference type="SAM" id="MobiDB-lite"/>
    </source>
</evidence>